<evidence type="ECO:0000313" key="4">
    <source>
        <dbReference type="EMBL" id="MCC9645311.1"/>
    </source>
</evidence>
<evidence type="ECO:0000313" key="5">
    <source>
        <dbReference type="Proteomes" id="UP001430306"/>
    </source>
</evidence>
<dbReference type="InterPro" id="IPR050300">
    <property type="entry name" value="GDXG_lipolytic_enzyme"/>
</dbReference>
<gene>
    <name evidence="4" type="ORF">LOC71_23780</name>
</gene>
<protein>
    <submittedName>
        <fullName evidence="4">Alpha/beta hydrolase</fullName>
    </submittedName>
</protein>
<name>A0ABS8NS73_9BACT</name>
<feature type="region of interest" description="Disordered" evidence="2">
    <location>
        <begin position="58"/>
        <end position="89"/>
    </location>
</feature>
<dbReference type="InterPro" id="IPR029058">
    <property type="entry name" value="AB_hydrolase_fold"/>
</dbReference>
<evidence type="ECO:0000259" key="3">
    <source>
        <dbReference type="Pfam" id="PF20434"/>
    </source>
</evidence>
<comment type="caution">
    <text evidence="4">The sequence shown here is derived from an EMBL/GenBank/DDBJ whole genome shotgun (WGS) entry which is preliminary data.</text>
</comment>
<sequence length="374" mass="40324">MPTSSDRFSNTAAVEWGWSEKTVIPNVNQLHVMVWLLLSIAVAGVVVGQDDVAAGQSDVATGHTSSTTGQNDQPRQTEPAAPLESDPKTKLQVRQFLDQRYSDAEGKAGLLDVHVPLAGPNEISVDDSGEFTVHGASRPVVLVIHGGGWALGDKWTLRSYCDRLAELGFVVANMNYRLAPQHQFPCQVDDVRDALLYIAGHAEAWKADLNRVGLFGYSAGGHLSSLVGVLGNEDRSVQMLASQWPESDPRWDQLPKVAAVCAGGPPCDFRSVPEDNAGLSYFLGGTPREVPDNYLGASPTAHVSPGDPPTQLIHGEKDLLVPIINSEKFAEALRAAGVTVSLTVIENQGHMMTLFDPLTKRSVKEFFLGQLMKP</sequence>
<keyword evidence="1 4" id="KW-0378">Hydrolase</keyword>
<dbReference type="PANTHER" id="PTHR48081">
    <property type="entry name" value="AB HYDROLASE SUPERFAMILY PROTEIN C4A8.06C"/>
    <property type="match status" value="1"/>
</dbReference>
<keyword evidence="5" id="KW-1185">Reference proteome</keyword>
<feature type="compositionally biased region" description="Polar residues" evidence="2">
    <location>
        <begin position="58"/>
        <end position="76"/>
    </location>
</feature>
<evidence type="ECO:0000256" key="1">
    <source>
        <dbReference type="ARBA" id="ARBA00022801"/>
    </source>
</evidence>
<dbReference type="Pfam" id="PF20434">
    <property type="entry name" value="BD-FAE"/>
    <property type="match status" value="1"/>
</dbReference>
<dbReference type="RefSeq" id="WP_230276935.1">
    <property type="nucleotide sequence ID" value="NZ_JAJKFW010000064.1"/>
</dbReference>
<dbReference type="InterPro" id="IPR049492">
    <property type="entry name" value="BD-FAE-like_dom"/>
</dbReference>
<dbReference type="EMBL" id="JAJKFW010000064">
    <property type="protein sequence ID" value="MCC9645311.1"/>
    <property type="molecule type" value="Genomic_DNA"/>
</dbReference>
<feature type="domain" description="BD-FAE-like" evidence="3">
    <location>
        <begin position="136"/>
        <end position="333"/>
    </location>
</feature>
<organism evidence="4 5">
    <name type="scientific">Rhodopirellula halodulae</name>
    <dbReference type="NCBI Taxonomy" id="2894198"/>
    <lineage>
        <taxon>Bacteria</taxon>
        <taxon>Pseudomonadati</taxon>
        <taxon>Planctomycetota</taxon>
        <taxon>Planctomycetia</taxon>
        <taxon>Pirellulales</taxon>
        <taxon>Pirellulaceae</taxon>
        <taxon>Rhodopirellula</taxon>
    </lineage>
</organism>
<evidence type="ECO:0000256" key="2">
    <source>
        <dbReference type="SAM" id="MobiDB-lite"/>
    </source>
</evidence>
<dbReference type="Gene3D" id="3.40.50.1820">
    <property type="entry name" value="alpha/beta hydrolase"/>
    <property type="match status" value="1"/>
</dbReference>
<proteinExistence type="predicted"/>
<reference evidence="4" key="1">
    <citation type="submission" date="2021-11" db="EMBL/GenBank/DDBJ databases">
        <title>Genome sequence.</title>
        <authorList>
            <person name="Sun Q."/>
        </authorList>
    </citation>
    <scope>NUCLEOTIDE SEQUENCE</scope>
    <source>
        <strain evidence="4">JC740</strain>
    </source>
</reference>
<accession>A0ABS8NS73</accession>
<dbReference type="SUPFAM" id="SSF53474">
    <property type="entry name" value="alpha/beta-Hydrolases"/>
    <property type="match status" value="1"/>
</dbReference>
<dbReference type="Proteomes" id="UP001430306">
    <property type="component" value="Unassembled WGS sequence"/>
</dbReference>
<dbReference type="GO" id="GO:0016787">
    <property type="term" value="F:hydrolase activity"/>
    <property type="evidence" value="ECO:0007669"/>
    <property type="project" value="UniProtKB-KW"/>
</dbReference>
<dbReference type="PANTHER" id="PTHR48081:SF13">
    <property type="entry name" value="ALPHA_BETA HYDROLASE"/>
    <property type="match status" value="1"/>
</dbReference>